<dbReference type="STRING" id="230819.A0A5C3KSW0"/>
<comment type="subcellular location">
    <subcellularLocation>
        <location evidence="1">Membrane</location>
        <topology evidence="1">Multi-pass membrane protein</topology>
    </subcellularLocation>
</comment>
<proteinExistence type="predicted"/>
<feature type="region of interest" description="Disordered" evidence="2">
    <location>
        <begin position="462"/>
        <end position="481"/>
    </location>
</feature>
<sequence length="481" mass="52265">MVQADSDGEKDLATVTQDASPRIQEKGHAGSYRKDFGFLVVPENVQYNLDKPAHFGIWMNIAFGMGSMFTAANLYYCLPLLIQLSESFDASYADVSRIPALVQAGYAVGLLFITPLGDLVRRRQLVLLLVTASTTLTIGLAITSNLAVFEAVTFLVGLLSVTPQILLPFAADLAPEEKRGSAIAVIFAGLLFGILTARLLAGVIAEFASWRVVYYVAIGAQTFVLFGSYLVLPDYPSKNDHLNYWQILWSMAKFSVTEPLLVQACIINFASSACFSNFWVTLTFLLGGPPYEYSTLVIGLFGLIGMAGVAIAPLFGRAVDRFENWYATLFSIVIGLVFFAVQTGAAGIHIAAVVVTAFGFDVSRQSLQVSLSMAIFSISPEARSRMNAVFILVFFLGQVMGTSVGTKVFVEYGWRANAAMNLGFMGVQLLVLLLRGPHCRQYMWFGYEGGLAWRRPVAQASSTEAGDRAGTRTLESRPGNA</sequence>
<dbReference type="OrthoDB" id="2105912at2759"/>
<dbReference type="GO" id="GO:0022857">
    <property type="term" value="F:transmembrane transporter activity"/>
    <property type="evidence" value="ECO:0007669"/>
    <property type="project" value="InterPro"/>
</dbReference>
<gene>
    <name evidence="5" type="ORF">FA15DRAFT_671030</name>
</gene>
<dbReference type="EMBL" id="ML210229">
    <property type="protein sequence ID" value="TFK22933.1"/>
    <property type="molecule type" value="Genomic_DNA"/>
</dbReference>
<feature type="transmembrane region" description="Helical" evidence="3">
    <location>
        <begin position="293"/>
        <end position="312"/>
    </location>
</feature>
<dbReference type="Gene3D" id="1.20.1250.20">
    <property type="entry name" value="MFS general substrate transporter like domains"/>
    <property type="match status" value="1"/>
</dbReference>
<evidence type="ECO:0000313" key="6">
    <source>
        <dbReference type="Proteomes" id="UP000307440"/>
    </source>
</evidence>
<dbReference type="PROSITE" id="PS50850">
    <property type="entry name" value="MFS"/>
    <property type="match status" value="1"/>
</dbReference>
<protein>
    <submittedName>
        <fullName evidence="5">Membrane protein</fullName>
    </submittedName>
</protein>
<dbReference type="AlphaFoldDB" id="A0A5C3KSW0"/>
<keyword evidence="3" id="KW-0472">Membrane</keyword>
<reference evidence="5 6" key="1">
    <citation type="journal article" date="2019" name="Nat. Ecol. Evol.">
        <title>Megaphylogeny resolves global patterns of mushroom evolution.</title>
        <authorList>
            <person name="Varga T."/>
            <person name="Krizsan K."/>
            <person name="Foldi C."/>
            <person name="Dima B."/>
            <person name="Sanchez-Garcia M."/>
            <person name="Sanchez-Ramirez S."/>
            <person name="Szollosi G.J."/>
            <person name="Szarkandi J.G."/>
            <person name="Papp V."/>
            <person name="Albert L."/>
            <person name="Andreopoulos W."/>
            <person name="Angelini C."/>
            <person name="Antonin V."/>
            <person name="Barry K.W."/>
            <person name="Bougher N.L."/>
            <person name="Buchanan P."/>
            <person name="Buyck B."/>
            <person name="Bense V."/>
            <person name="Catcheside P."/>
            <person name="Chovatia M."/>
            <person name="Cooper J."/>
            <person name="Damon W."/>
            <person name="Desjardin D."/>
            <person name="Finy P."/>
            <person name="Geml J."/>
            <person name="Haridas S."/>
            <person name="Hughes K."/>
            <person name="Justo A."/>
            <person name="Karasinski D."/>
            <person name="Kautmanova I."/>
            <person name="Kiss B."/>
            <person name="Kocsube S."/>
            <person name="Kotiranta H."/>
            <person name="LaButti K.M."/>
            <person name="Lechner B.E."/>
            <person name="Liimatainen K."/>
            <person name="Lipzen A."/>
            <person name="Lukacs Z."/>
            <person name="Mihaltcheva S."/>
            <person name="Morgado L.N."/>
            <person name="Niskanen T."/>
            <person name="Noordeloos M.E."/>
            <person name="Ohm R.A."/>
            <person name="Ortiz-Santana B."/>
            <person name="Ovrebo C."/>
            <person name="Racz N."/>
            <person name="Riley R."/>
            <person name="Savchenko A."/>
            <person name="Shiryaev A."/>
            <person name="Soop K."/>
            <person name="Spirin V."/>
            <person name="Szebenyi C."/>
            <person name="Tomsovsky M."/>
            <person name="Tulloss R.E."/>
            <person name="Uehling J."/>
            <person name="Grigoriev I.V."/>
            <person name="Vagvolgyi C."/>
            <person name="Papp T."/>
            <person name="Martin F.M."/>
            <person name="Miettinen O."/>
            <person name="Hibbett D.S."/>
            <person name="Nagy L.G."/>
        </authorList>
    </citation>
    <scope>NUCLEOTIDE SEQUENCE [LARGE SCALE GENOMIC DNA]</scope>
    <source>
        <strain evidence="5 6">CBS 121175</strain>
    </source>
</reference>
<dbReference type="PANTHER" id="PTHR42910">
    <property type="entry name" value="TRANSPORTER SCO4007-RELATED"/>
    <property type="match status" value="1"/>
</dbReference>
<feature type="transmembrane region" description="Helical" evidence="3">
    <location>
        <begin position="388"/>
        <end position="410"/>
    </location>
</feature>
<dbReference type="InterPro" id="IPR011701">
    <property type="entry name" value="MFS"/>
</dbReference>
<dbReference type="Proteomes" id="UP000307440">
    <property type="component" value="Unassembled WGS sequence"/>
</dbReference>
<dbReference type="CDD" id="cd17324">
    <property type="entry name" value="MFS_NepI_like"/>
    <property type="match status" value="1"/>
</dbReference>
<dbReference type="PANTHER" id="PTHR42910:SF1">
    <property type="entry name" value="MAJOR FACILITATOR SUPERFAMILY (MFS) PROFILE DOMAIN-CONTAINING PROTEIN"/>
    <property type="match status" value="1"/>
</dbReference>
<evidence type="ECO:0000259" key="4">
    <source>
        <dbReference type="PROSITE" id="PS50850"/>
    </source>
</evidence>
<feature type="transmembrane region" description="Helical" evidence="3">
    <location>
        <begin position="212"/>
        <end position="232"/>
    </location>
</feature>
<feature type="transmembrane region" description="Helical" evidence="3">
    <location>
        <begin position="96"/>
        <end position="113"/>
    </location>
</feature>
<keyword evidence="3" id="KW-0812">Transmembrane</keyword>
<feature type="transmembrane region" description="Helical" evidence="3">
    <location>
        <begin position="148"/>
        <end position="170"/>
    </location>
</feature>
<evidence type="ECO:0000256" key="3">
    <source>
        <dbReference type="SAM" id="Phobius"/>
    </source>
</evidence>
<name>A0A5C3KSW0_COPMA</name>
<keyword evidence="6" id="KW-1185">Reference proteome</keyword>
<dbReference type="GO" id="GO:0016020">
    <property type="term" value="C:membrane"/>
    <property type="evidence" value="ECO:0007669"/>
    <property type="project" value="UniProtKB-SubCell"/>
</dbReference>
<feature type="transmembrane region" description="Helical" evidence="3">
    <location>
        <begin position="182"/>
        <end position="200"/>
    </location>
</feature>
<feature type="transmembrane region" description="Helical" evidence="3">
    <location>
        <begin position="260"/>
        <end position="287"/>
    </location>
</feature>
<organism evidence="5 6">
    <name type="scientific">Coprinopsis marcescibilis</name>
    <name type="common">Agaric fungus</name>
    <name type="synonym">Psathyrella marcescibilis</name>
    <dbReference type="NCBI Taxonomy" id="230819"/>
    <lineage>
        <taxon>Eukaryota</taxon>
        <taxon>Fungi</taxon>
        <taxon>Dikarya</taxon>
        <taxon>Basidiomycota</taxon>
        <taxon>Agaricomycotina</taxon>
        <taxon>Agaricomycetes</taxon>
        <taxon>Agaricomycetidae</taxon>
        <taxon>Agaricales</taxon>
        <taxon>Agaricineae</taxon>
        <taxon>Psathyrellaceae</taxon>
        <taxon>Coprinopsis</taxon>
    </lineage>
</organism>
<accession>A0A5C3KSW0</accession>
<evidence type="ECO:0000256" key="2">
    <source>
        <dbReference type="SAM" id="MobiDB-lite"/>
    </source>
</evidence>
<feature type="transmembrane region" description="Helical" evidence="3">
    <location>
        <begin position="57"/>
        <end position="76"/>
    </location>
</feature>
<keyword evidence="3" id="KW-1133">Transmembrane helix</keyword>
<evidence type="ECO:0000313" key="5">
    <source>
        <dbReference type="EMBL" id="TFK22933.1"/>
    </source>
</evidence>
<evidence type="ECO:0000256" key="1">
    <source>
        <dbReference type="ARBA" id="ARBA00004141"/>
    </source>
</evidence>
<feature type="region of interest" description="Disordered" evidence="2">
    <location>
        <begin position="1"/>
        <end position="28"/>
    </location>
</feature>
<dbReference type="SUPFAM" id="SSF103473">
    <property type="entry name" value="MFS general substrate transporter"/>
    <property type="match status" value="1"/>
</dbReference>
<feature type="domain" description="Major facilitator superfamily (MFS) profile" evidence="4">
    <location>
        <begin position="59"/>
        <end position="440"/>
    </location>
</feature>
<feature type="transmembrane region" description="Helical" evidence="3">
    <location>
        <begin position="125"/>
        <end position="142"/>
    </location>
</feature>
<dbReference type="InterPro" id="IPR036259">
    <property type="entry name" value="MFS_trans_sf"/>
</dbReference>
<dbReference type="InterPro" id="IPR020846">
    <property type="entry name" value="MFS_dom"/>
</dbReference>
<dbReference type="Pfam" id="PF07690">
    <property type="entry name" value="MFS_1"/>
    <property type="match status" value="1"/>
</dbReference>